<gene>
    <name evidence="1" type="ORF">BBI00_06340</name>
</gene>
<sequence length="78" mass="8745">MIGTGIKKGTGKAYSVKRMEINTCVIIIFKKTNLHHSPSPESVIDLTDGHSKFQQKNGTEVPFYTFKVVISTVGWYLK</sequence>
<comment type="caution">
    <text evidence="1">The sequence shown here is derived from an EMBL/GenBank/DDBJ whole genome shotgun (WGS) entry which is preliminary data.</text>
</comment>
<dbReference type="Proteomes" id="UP000093432">
    <property type="component" value="Unassembled WGS sequence"/>
</dbReference>
<reference evidence="2" key="1">
    <citation type="submission" date="2016-07" db="EMBL/GenBank/DDBJ databases">
        <authorList>
            <person name="Florea S."/>
            <person name="Webb J.S."/>
            <person name="Jaromczyk J."/>
            <person name="Schardl C.L."/>
        </authorList>
    </citation>
    <scope>NUCLEOTIDE SEQUENCE [LARGE SCALE GENOMIC DNA]</scope>
    <source>
        <strain evidence="2">CC-VM-7</strain>
    </source>
</reference>
<organism evidence="1 2">
    <name type="scientific">Chryseobacterium arthrosphaerae</name>
    <dbReference type="NCBI Taxonomy" id="651561"/>
    <lineage>
        <taxon>Bacteria</taxon>
        <taxon>Pseudomonadati</taxon>
        <taxon>Bacteroidota</taxon>
        <taxon>Flavobacteriia</taxon>
        <taxon>Flavobacteriales</taxon>
        <taxon>Weeksellaceae</taxon>
        <taxon>Chryseobacterium group</taxon>
        <taxon>Chryseobacterium</taxon>
    </lineage>
</organism>
<accession>A0A1B8ZQV8</accession>
<evidence type="ECO:0000313" key="1">
    <source>
        <dbReference type="EMBL" id="OCA73978.1"/>
    </source>
</evidence>
<name>A0A1B8ZQV8_9FLAO</name>
<protein>
    <submittedName>
        <fullName evidence="1">Uncharacterized protein</fullName>
    </submittedName>
</protein>
<dbReference type="AlphaFoldDB" id="A0A1B8ZQV8"/>
<evidence type="ECO:0000313" key="2">
    <source>
        <dbReference type="Proteomes" id="UP000093432"/>
    </source>
</evidence>
<proteinExistence type="predicted"/>
<dbReference type="EMBL" id="MAYG01000001">
    <property type="protein sequence ID" value="OCA73978.1"/>
    <property type="molecule type" value="Genomic_DNA"/>
</dbReference>